<dbReference type="InterPro" id="IPR029044">
    <property type="entry name" value="Nucleotide-diphossugar_trans"/>
</dbReference>
<dbReference type="InterPro" id="IPR003329">
    <property type="entry name" value="Cytidylyl_trans"/>
</dbReference>
<comment type="caution">
    <text evidence="3">The sequence shown here is derived from an EMBL/GenBank/DDBJ whole genome shotgun (WGS) entry which is preliminary data.</text>
</comment>
<keyword evidence="3" id="KW-0548">Nucleotidyltransferase</keyword>
<evidence type="ECO:0000313" key="3">
    <source>
        <dbReference type="EMBL" id="KGA21248.1"/>
    </source>
</evidence>
<dbReference type="GO" id="GO:0016779">
    <property type="term" value="F:nucleotidyltransferase activity"/>
    <property type="evidence" value="ECO:0007669"/>
    <property type="project" value="UniProtKB-KW"/>
</dbReference>
<name>A0A094SR85_9ZZZZ</name>
<dbReference type="EMBL" id="JNSL01000010">
    <property type="protein sequence ID" value="KGA21248.1"/>
    <property type="molecule type" value="Genomic_DNA"/>
</dbReference>
<dbReference type="Gene3D" id="3.90.550.10">
    <property type="entry name" value="Spore Coat Polysaccharide Biosynthesis Protein SpsA, Chain A"/>
    <property type="match status" value="1"/>
</dbReference>
<keyword evidence="2" id="KW-0663">Pyridoxal phosphate</keyword>
<gene>
    <name evidence="3" type="ORF">GM51_2930</name>
</gene>
<protein>
    <submittedName>
        <fullName evidence="3">Cytidylyltransferase</fullName>
    </submittedName>
</protein>
<dbReference type="Pfam" id="PF02348">
    <property type="entry name" value="CTP_transf_3"/>
    <property type="match status" value="1"/>
</dbReference>
<dbReference type="InterPro" id="IPR015422">
    <property type="entry name" value="PyrdxlP-dep_Trfase_small"/>
</dbReference>
<dbReference type="Gene3D" id="3.40.640.10">
    <property type="entry name" value="Type I PLP-dependent aspartate aminotransferase-like (Major domain)"/>
    <property type="match status" value="1"/>
</dbReference>
<evidence type="ECO:0000256" key="2">
    <source>
        <dbReference type="ARBA" id="ARBA00022898"/>
    </source>
</evidence>
<dbReference type="InterPro" id="IPR005814">
    <property type="entry name" value="Aminotrans_3"/>
</dbReference>
<dbReference type="GO" id="GO:0030170">
    <property type="term" value="F:pyridoxal phosphate binding"/>
    <property type="evidence" value="ECO:0007669"/>
    <property type="project" value="InterPro"/>
</dbReference>
<dbReference type="Gene3D" id="3.90.1150.10">
    <property type="entry name" value="Aspartate Aminotransferase, domain 1"/>
    <property type="match status" value="1"/>
</dbReference>
<accession>A0A094SR85</accession>
<dbReference type="PANTHER" id="PTHR43713:SF3">
    <property type="entry name" value="GLUTAMATE-1-SEMIALDEHYDE 2,1-AMINOMUTASE 1, CHLOROPLASTIC-RELATED"/>
    <property type="match status" value="1"/>
</dbReference>
<dbReference type="SUPFAM" id="SSF53448">
    <property type="entry name" value="Nucleotide-diphospho-sugar transferases"/>
    <property type="match status" value="1"/>
</dbReference>
<dbReference type="SUPFAM" id="SSF53383">
    <property type="entry name" value="PLP-dependent transferases"/>
    <property type="match status" value="1"/>
</dbReference>
<organism evidence="3">
    <name type="scientific">freshwater metagenome</name>
    <dbReference type="NCBI Taxonomy" id="449393"/>
    <lineage>
        <taxon>unclassified sequences</taxon>
        <taxon>metagenomes</taxon>
        <taxon>ecological metagenomes</taxon>
    </lineage>
</organism>
<dbReference type="InterPro" id="IPR015424">
    <property type="entry name" value="PyrdxlP-dep_Trfase"/>
</dbReference>
<evidence type="ECO:0000256" key="1">
    <source>
        <dbReference type="ARBA" id="ARBA00001933"/>
    </source>
</evidence>
<comment type="cofactor">
    <cofactor evidence="1">
        <name>pyridoxal 5'-phosphate</name>
        <dbReference type="ChEBI" id="CHEBI:597326"/>
    </cofactor>
</comment>
<dbReference type="AlphaFoldDB" id="A0A094SR85"/>
<dbReference type="GO" id="GO:0008483">
    <property type="term" value="F:transaminase activity"/>
    <property type="evidence" value="ECO:0007669"/>
    <property type="project" value="InterPro"/>
</dbReference>
<dbReference type="Pfam" id="PF00202">
    <property type="entry name" value="Aminotran_3"/>
    <property type="match status" value="1"/>
</dbReference>
<dbReference type="InterPro" id="IPR015421">
    <property type="entry name" value="PyrdxlP-dep_Trfase_major"/>
</dbReference>
<keyword evidence="3" id="KW-0808">Transferase</keyword>
<reference evidence="3" key="1">
    <citation type="submission" date="2014-06" db="EMBL/GenBank/DDBJ databases">
        <title>Key roles for freshwater Actinobacteria revealed by deep metagenomic sequencing.</title>
        <authorList>
            <person name="Ghai R."/>
            <person name="Mizuno C.M."/>
            <person name="Picazo A."/>
            <person name="Camacho A."/>
            <person name="Rodriguez-Valera F."/>
        </authorList>
    </citation>
    <scope>NUCLEOTIDE SEQUENCE</scope>
</reference>
<dbReference type="PANTHER" id="PTHR43713">
    <property type="entry name" value="GLUTAMATE-1-SEMIALDEHYDE 2,1-AMINOMUTASE"/>
    <property type="match status" value="1"/>
</dbReference>
<proteinExistence type="predicted"/>
<sequence>MRTVAVVQARLKSTRFPRKVLARIGPFFSLELLLIRLARAEKIDEIIVAIAEEEGHRELEELLSSMGYKTFVGETENVLSRIIGAGRKGKADIVVRITGDCPFIDPQIVDDVIELRSTAEVEYASNVSPSTFPDGLDVEVFTLAALERSLKLARDASDLEHVTPKLRSSGNFTTANLESKTPNSKIRITLDEVSDLTVLREIFDSFGGRTDFSCNEITNLFLERPGIFVANGHISRNEGVGMGLGQKLWKHAKSVIPGGNMLLSKRSEMFLPDQWPSYFSKAKGCEVWDLDGKHYFDMASMGVGTNTLGYGNNAVDEAVMRTIRNGNMSTLNCPEEVELADRLLEINPWAGMVRLARTGGEANAIAVRIARAATGKDKVAICGYHGWHDWYLSANLADDANLDGHLLPGLEPNGVPRQLKGTVVPFEYNDLSKLKEIISAGDVAAIKMEVFRSVEPEDNFLGEVRKLASEKGVILIFDECTSGFRETFGGLHIKYGVEPDIAVYGKALGNGYAITAVVGKSEVMHAAQASFISSTFWTERIGPSAAVATLSEMERMKSWDQITSVGDKVRSGWRSLADQYQLGIKVSGLPALSTFTFDSPLHLEFKTYLTQQMLEGGFLASNVFYASVSHSEEIIASYFLALEAVFEKLAGVSNSDEVRSLLKGHVSHNGFKRIN</sequence>